<protein>
    <submittedName>
        <fullName evidence="1">Uncharacterized protein</fullName>
    </submittedName>
</protein>
<evidence type="ECO:0000313" key="1">
    <source>
        <dbReference type="EMBL" id="KAG0436664.1"/>
    </source>
</evidence>
<reference evidence="1 2" key="1">
    <citation type="journal article" date="2020" name="Cell">
        <title>Large-Scale Comparative Analyses of Tick Genomes Elucidate Their Genetic Diversity and Vector Capacities.</title>
        <authorList>
            <consortium name="Tick Genome and Microbiome Consortium (TIGMIC)"/>
            <person name="Jia N."/>
            <person name="Wang J."/>
            <person name="Shi W."/>
            <person name="Du L."/>
            <person name="Sun Y."/>
            <person name="Zhan W."/>
            <person name="Jiang J.F."/>
            <person name="Wang Q."/>
            <person name="Zhang B."/>
            <person name="Ji P."/>
            <person name="Bell-Sakyi L."/>
            <person name="Cui X.M."/>
            <person name="Yuan T.T."/>
            <person name="Jiang B.G."/>
            <person name="Yang W.F."/>
            <person name="Lam T.T."/>
            <person name="Chang Q.C."/>
            <person name="Ding S.J."/>
            <person name="Wang X.J."/>
            <person name="Zhu J.G."/>
            <person name="Ruan X.D."/>
            <person name="Zhao L."/>
            <person name="Wei J.T."/>
            <person name="Ye R.Z."/>
            <person name="Que T.C."/>
            <person name="Du C.H."/>
            <person name="Zhou Y.H."/>
            <person name="Cheng J.X."/>
            <person name="Dai P.F."/>
            <person name="Guo W.B."/>
            <person name="Han X.H."/>
            <person name="Huang E.J."/>
            <person name="Li L.F."/>
            <person name="Wei W."/>
            <person name="Gao Y.C."/>
            <person name="Liu J.Z."/>
            <person name="Shao H.Z."/>
            <person name="Wang X."/>
            <person name="Wang C.C."/>
            <person name="Yang T.C."/>
            <person name="Huo Q.B."/>
            <person name="Li W."/>
            <person name="Chen H.Y."/>
            <person name="Chen S.E."/>
            <person name="Zhou L.G."/>
            <person name="Ni X.B."/>
            <person name="Tian J.H."/>
            <person name="Sheng Y."/>
            <person name="Liu T."/>
            <person name="Pan Y.S."/>
            <person name="Xia L.Y."/>
            <person name="Li J."/>
            <person name="Zhao F."/>
            <person name="Cao W.C."/>
        </authorList>
    </citation>
    <scope>NUCLEOTIDE SEQUENCE [LARGE SCALE GENOMIC DNA]</scope>
    <source>
        <strain evidence="1">Iper-2018</strain>
    </source>
</reference>
<accession>A0AC60QN47</accession>
<dbReference type="EMBL" id="JABSTQ010006805">
    <property type="protein sequence ID" value="KAG0436664.1"/>
    <property type="molecule type" value="Genomic_DNA"/>
</dbReference>
<keyword evidence="2" id="KW-1185">Reference proteome</keyword>
<gene>
    <name evidence="1" type="ORF">HPB47_017830</name>
</gene>
<organism evidence="1 2">
    <name type="scientific">Ixodes persulcatus</name>
    <name type="common">Taiga tick</name>
    <dbReference type="NCBI Taxonomy" id="34615"/>
    <lineage>
        <taxon>Eukaryota</taxon>
        <taxon>Metazoa</taxon>
        <taxon>Ecdysozoa</taxon>
        <taxon>Arthropoda</taxon>
        <taxon>Chelicerata</taxon>
        <taxon>Arachnida</taxon>
        <taxon>Acari</taxon>
        <taxon>Parasitiformes</taxon>
        <taxon>Ixodida</taxon>
        <taxon>Ixodoidea</taxon>
        <taxon>Ixodidae</taxon>
        <taxon>Ixodinae</taxon>
        <taxon>Ixodes</taxon>
    </lineage>
</organism>
<dbReference type="Proteomes" id="UP000805193">
    <property type="component" value="Unassembled WGS sequence"/>
</dbReference>
<sequence length="252" mass="28367">MNGEDGGRASAVNAERDSSSSGSEMSVADKMSLMQIQLQIAEAELEKQRLLLESQRLQNSSAVSLVNGRGGLGGAEEDRRLKYASLLKGVLAHMPTHEPLLPEWFEDVEATLDSYGVPSEWWAEMVLPRLSERARGMLAKLSAEERKDYRTLKSKVLGGLRLSAAEYRRLFLSSRRGSKETWEQFSVRLQNYLQYYLNSSKVQTMEELQQLMVSNRMKECLAPDARAHIILNEKGGFLTPSAIAQLSEYFDE</sequence>
<evidence type="ECO:0000313" key="2">
    <source>
        <dbReference type="Proteomes" id="UP000805193"/>
    </source>
</evidence>
<comment type="caution">
    <text evidence="1">The sequence shown here is derived from an EMBL/GenBank/DDBJ whole genome shotgun (WGS) entry which is preliminary data.</text>
</comment>
<proteinExistence type="predicted"/>
<feature type="non-terminal residue" evidence="1">
    <location>
        <position position="252"/>
    </location>
</feature>
<name>A0AC60QN47_IXOPE</name>